<dbReference type="CDD" id="cd00118">
    <property type="entry name" value="LysM"/>
    <property type="match status" value="1"/>
</dbReference>
<dbReference type="AlphaFoldDB" id="A0A507CDU4"/>
<feature type="domain" description="LysM" evidence="4">
    <location>
        <begin position="32"/>
        <end position="75"/>
    </location>
</feature>
<accession>A0A507CDU4</accession>
<comment type="caution">
    <text evidence="5">The sequence shown here is derived from an EMBL/GenBank/DDBJ whole genome shotgun (WGS) entry which is preliminary data.</text>
</comment>
<name>A0A507CDU4_9FUNG</name>
<keyword evidence="2" id="KW-0843">Virulence</keyword>
<evidence type="ECO:0000256" key="2">
    <source>
        <dbReference type="ARBA" id="ARBA00023026"/>
    </source>
</evidence>
<evidence type="ECO:0000256" key="3">
    <source>
        <dbReference type="SAM" id="SignalP"/>
    </source>
</evidence>
<dbReference type="PANTHER" id="PTHR34997">
    <property type="entry name" value="AM15"/>
    <property type="match status" value="1"/>
</dbReference>
<evidence type="ECO:0000313" key="6">
    <source>
        <dbReference type="Proteomes" id="UP000320475"/>
    </source>
</evidence>
<dbReference type="VEuPathDB" id="FungiDB:SeMB42_g07387"/>
<gene>
    <name evidence="5" type="ORF">SeLEV6574_g07369</name>
</gene>
<dbReference type="EMBL" id="QEAM01000511">
    <property type="protein sequence ID" value="TPX39227.1"/>
    <property type="molecule type" value="Genomic_DNA"/>
</dbReference>
<dbReference type="SMART" id="SM00257">
    <property type="entry name" value="LysM"/>
    <property type="match status" value="2"/>
</dbReference>
<feature type="domain" description="LysM" evidence="4">
    <location>
        <begin position="174"/>
        <end position="220"/>
    </location>
</feature>
<dbReference type="SUPFAM" id="SSF54106">
    <property type="entry name" value="LysM domain"/>
    <property type="match status" value="1"/>
</dbReference>
<evidence type="ECO:0000313" key="5">
    <source>
        <dbReference type="EMBL" id="TPX39227.1"/>
    </source>
</evidence>
<dbReference type="Gene3D" id="3.10.350.10">
    <property type="entry name" value="LysM domain"/>
    <property type="match status" value="2"/>
</dbReference>
<dbReference type="PANTHER" id="PTHR34997:SF1">
    <property type="entry name" value="PEPTIDOGLYCAN-BINDING LYSIN DOMAIN"/>
    <property type="match status" value="1"/>
</dbReference>
<evidence type="ECO:0000256" key="1">
    <source>
        <dbReference type="ARBA" id="ARBA00022669"/>
    </source>
</evidence>
<protein>
    <recommendedName>
        <fullName evidence="4">LysM domain-containing protein</fullName>
    </recommendedName>
</protein>
<dbReference type="OrthoDB" id="5985073at2759"/>
<dbReference type="InterPro" id="IPR036779">
    <property type="entry name" value="LysM_dom_sf"/>
</dbReference>
<dbReference type="Proteomes" id="UP000320475">
    <property type="component" value="Unassembled WGS sequence"/>
</dbReference>
<dbReference type="InterPro" id="IPR018392">
    <property type="entry name" value="LysM"/>
</dbReference>
<keyword evidence="1" id="KW-0147">Chitin-binding</keyword>
<keyword evidence="3" id="KW-0732">Signal</keyword>
<dbReference type="GO" id="GO:0008061">
    <property type="term" value="F:chitin binding"/>
    <property type="evidence" value="ECO:0007669"/>
    <property type="project" value="UniProtKB-KW"/>
</dbReference>
<proteinExistence type="predicted"/>
<organism evidence="5 6">
    <name type="scientific">Synchytrium endobioticum</name>
    <dbReference type="NCBI Taxonomy" id="286115"/>
    <lineage>
        <taxon>Eukaryota</taxon>
        <taxon>Fungi</taxon>
        <taxon>Fungi incertae sedis</taxon>
        <taxon>Chytridiomycota</taxon>
        <taxon>Chytridiomycota incertae sedis</taxon>
        <taxon>Chytridiomycetes</taxon>
        <taxon>Synchytriales</taxon>
        <taxon>Synchytriaceae</taxon>
        <taxon>Synchytrium</taxon>
    </lineage>
</organism>
<dbReference type="InterPro" id="IPR052210">
    <property type="entry name" value="LysM1-like"/>
</dbReference>
<feature type="signal peptide" evidence="3">
    <location>
        <begin position="1"/>
        <end position="19"/>
    </location>
</feature>
<feature type="chain" id="PRO_5021384614" description="LysM domain-containing protein" evidence="3">
    <location>
        <begin position="20"/>
        <end position="222"/>
    </location>
</feature>
<sequence length="222" mass="22596">MAKLITSITLTLIVAFAAAENQNATLVANCAKTVTVQAGDNLASIAENNGLVNAGDLVLLNPGLTNISPGQVICVEGSDPVSAAAPVGGQPQGMPTAKLTPHAIHTGAPIAPGVNPQGQCIKTRTVISGDTCLSLAASNNFQGAEPTTKFQLINKVLINRYVDCAALPIGEKKRTTTIKASDTLINVAMSAGLASLSQLVAMNPGLQPDASIYAGNNLCVQV</sequence>
<dbReference type="Pfam" id="PF01476">
    <property type="entry name" value="LysM"/>
    <property type="match status" value="2"/>
</dbReference>
<evidence type="ECO:0000259" key="4">
    <source>
        <dbReference type="PROSITE" id="PS51782"/>
    </source>
</evidence>
<reference evidence="5 6" key="1">
    <citation type="journal article" date="2019" name="Sci. Rep.">
        <title>Comparative genomics of chytrid fungi reveal insights into the obligate biotrophic and pathogenic lifestyle of Synchytrium endobioticum.</title>
        <authorList>
            <person name="van de Vossenberg B.T.L.H."/>
            <person name="Warris S."/>
            <person name="Nguyen H.D.T."/>
            <person name="van Gent-Pelzer M.P.E."/>
            <person name="Joly D.L."/>
            <person name="van de Geest H.C."/>
            <person name="Bonants P.J.M."/>
            <person name="Smith D.S."/>
            <person name="Levesque C.A."/>
            <person name="van der Lee T.A.J."/>
        </authorList>
    </citation>
    <scope>NUCLEOTIDE SEQUENCE [LARGE SCALE GENOMIC DNA]</scope>
    <source>
        <strain evidence="5 6">LEV6574</strain>
    </source>
</reference>
<dbReference type="PROSITE" id="PS51782">
    <property type="entry name" value="LYSM"/>
    <property type="match status" value="2"/>
</dbReference>